<feature type="region of interest" description="Disordered" evidence="1">
    <location>
        <begin position="42"/>
        <end position="92"/>
    </location>
</feature>
<evidence type="ECO:0000256" key="1">
    <source>
        <dbReference type="SAM" id="MobiDB-lite"/>
    </source>
</evidence>
<name>A0AAV3RL15_LITER</name>
<dbReference type="AlphaFoldDB" id="A0AAV3RL15"/>
<organism evidence="2 3">
    <name type="scientific">Lithospermum erythrorhizon</name>
    <name type="common">Purple gromwell</name>
    <name type="synonym">Lithospermum officinale var. erythrorhizon</name>
    <dbReference type="NCBI Taxonomy" id="34254"/>
    <lineage>
        <taxon>Eukaryota</taxon>
        <taxon>Viridiplantae</taxon>
        <taxon>Streptophyta</taxon>
        <taxon>Embryophyta</taxon>
        <taxon>Tracheophyta</taxon>
        <taxon>Spermatophyta</taxon>
        <taxon>Magnoliopsida</taxon>
        <taxon>eudicotyledons</taxon>
        <taxon>Gunneridae</taxon>
        <taxon>Pentapetalae</taxon>
        <taxon>asterids</taxon>
        <taxon>lamiids</taxon>
        <taxon>Boraginales</taxon>
        <taxon>Boraginaceae</taxon>
        <taxon>Boraginoideae</taxon>
        <taxon>Lithospermeae</taxon>
        <taxon>Lithospermum</taxon>
    </lineage>
</organism>
<keyword evidence="3" id="KW-1185">Reference proteome</keyword>
<reference evidence="2 3" key="1">
    <citation type="submission" date="2024-01" db="EMBL/GenBank/DDBJ databases">
        <title>The complete chloroplast genome sequence of Lithospermum erythrorhizon: insights into the phylogenetic relationship among Boraginaceae species and the maternal lineages of purple gromwells.</title>
        <authorList>
            <person name="Okada T."/>
            <person name="Watanabe K."/>
        </authorList>
    </citation>
    <scope>NUCLEOTIDE SEQUENCE [LARGE SCALE GENOMIC DNA]</scope>
</reference>
<gene>
    <name evidence="2" type="ORF">LIER_28242</name>
</gene>
<dbReference type="EMBL" id="BAABME010009328">
    <property type="protein sequence ID" value="GAA0174972.1"/>
    <property type="molecule type" value="Genomic_DNA"/>
</dbReference>
<evidence type="ECO:0000313" key="3">
    <source>
        <dbReference type="Proteomes" id="UP001454036"/>
    </source>
</evidence>
<sequence length="92" mass="10121">MTFLKTSGHGSGDDRDLSEVRITVDVEHNLEQIDEAIMSSVKTWSGHGPNGPSPDANMTETYPHRDFDPDIPSSEQHLQFLAPSQGESSEQP</sequence>
<comment type="caution">
    <text evidence="2">The sequence shown here is derived from an EMBL/GenBank/DDBJ whole genome shotgun (WGS) entry which is preliminary data.</text>
</comment>
<protein>
    <submittedName>
        <fullName evidence="2">Uncharacterized protein</fullName>
    </submittedName>
</protein>
<dbReference type="Proteomes" id="UP001454036">
    <property type="component" value="Unassembled WGS sequence"/>
</dbReference>
<proteinExistence type="predicted"/>
<evidence type="ECO:0000313" key="2">
    <source>
        <dbReference type="EMBL" id="GAA0174972.1"/>
    </source>
</evidence>
<accession>A0AAV3RL15</accession>